<comment type="caution">
    <text evidence="6">The sequence shown here is derived from an EMBL/GenBank/DDBJ whole genome shotgun (WGS) entry which is preliminary data.</text>
</comment>
<sequence>MVLGSETEPLLSRPALAPQPVKTFDAGTIDGNDYGAISGFAQTDFSESDKAELFASAYVVPPERRRKVIIVGAGVSGIQQASVLLKERVLKHEEMQIFDALENYGGVWEKNTYPGCACDVPAMIYTTGYYVWKYWTHFYATQPQIKSYYTQFAHDYQLERCTRFNAFVKACFWDDRLFVWHVLVEDKAGHIEHWLADVVSQCVGSLDRPKFGNTPGRESFKGTAWHTAHWRHDFDLTGLKVGIVGCGPSAAQIIPEIVDKVGHLTIYMRTPPICVPRSDFAYGRIFRWAMKWIPGFAYLVRQRMNLRMMMFGKKAATDNSPQNDLMTRTAVNFMESQVKDPKLREIVRPNSKYYCKRPLRLDNFYTSLTKSNCTVTRDRLVRYTEEGIISADQLSGIEKETKFDVIIYGTGFNVANFLDHEKVTGSGGVDLQQKWRDHPEALYGLATSGFPNMFFCFGPNSATVWSSQQDLWETQARFASKAIREIIRQEKRGIKLAMYPERRCEQRYNNEVQRQQTQSLVWARSDCVTYYKNDAGWNTYTMPFTYPRFWWMTRKIRWAEWVTMTKSVNGVTPLDIKVEANGHSI</sequence>
<dbReference type="AlphaFoldDB" id="A0A438N802"/>
<dbReference type="OrthoDB" id="74360at2759"/>
<reference evidence="6 7" key="1">
    <citation type="submission" date="2017-03" db="EMBL/GenBank/DDBJ databases">
        <title>Genomes of endolithic fungi from Antarctica.</title>
        <authorList>
            <person name="Coleine C."/>
            <person name="Masonjones S."/>
            <person name="Stajich J.E."/>
        </authorList>
    </citation>
    <scope>NUCLEOTIDE SEQUENCE [LARGE SCALE GENOMIC DNA]</scope>
    <source>
        <strain evidence="6 7">CCFEE 6314</strain>
    </source>
</reference>
<evidence type="ECO:0000256" key="4">
    <source>
        <dbReference type="ARBA" id="ARBA00022827"/>
    </source>
</evidence>
<comment type="cofactor">
    <cofactor evidence="1">
        <name>FAD</name>
        <dbReference type="ChEBI" id="CHEBI:57692"/>
    </cofactor>
</comment>
<evidence type="ECO:0000313" key="7">
    <source>
        <dbReference type="Proteomes" id="UP000288859"/>
    </source>
</evidence>
<dbReference type="SUPFAM" id="SSF51905">
    <property type="entry name" value="FAD/NAD(P)-binding domain"/>
    <property type="match status" value="1"/>
</dbReference>
<dbReference type="InterPro" id="IPR051209">
    <property type="entry name" value="FAD-bind_Monooxygenase_sf"/>
</dbReference>
<evidence type="ECO:0000256" key="2">
    <source>
        <dbReference type="ARBA" id="ARBA00010139"/>
    </source>
</evidence>
<organism evidence="6 7">
    <name type="scientific">Exophiala mesophila</name>
    <name type="common">Black yeast-like fungus</name>
    <dbReference type="NCBI Taxonomy" id="212818"/>
    <lineage>
        <taxon>Eukaryota</taxon>
        <taxon>Fungi</taxon>
        <taxon>Dikarya</taxon>
        <taxon>Ascomycota</taxon>
        <taxon>Pezizomycotina</taxon>
        <taxon>Eurotiomycetes</taxon>
        <taxon>Chaetothyriomycetidae</taxon>
        <taxon>Chaetothyriales</taxon>
        <taxon>Herpotrichiellaceae</taxon>
        <taxon>Exophiala</taxon>
    </lineage>
</organism>
<evidence type="ECO:0008006" key="8">
    <source>
        <dbReference type="Google" id="ProtNLM"/>
    </source>
</evidence>
<dbReference type="Pfam" id="PF00743">
    <property type="entry name" value="FMO-like"/>
    <property type="match status" value="1"/>
</dbReference>
<evidence type="ECO:0000256" key="5">
    <source>
        <dbReference type="ARBA" id="ARBA00023002"/>
    </source>
</evidence>
<proteinExistence type="inferred from homology"/>
<dbReference type="Gene3D" id="3.50.50.60">
    <property type="entry name" value="FAD/NAD(P)-binding domain"/>
    <property type="match status" value="2"/>
</dbReference>
<dbReference type="GO" id="GO:0050660">
    <property type="term" value="F:flavin adenine dinucleotide binding"/>
    <property type="evidence" value="ECO:0007669"/>
    <property type="project" value="InterPro"/>
</dbReference>
<dbReference type="GO" id="GO:0004499">
    <property type="term" value="F:N,N-dimethylaniline monooxygenase activity"/>
    <property type="evidence" value="ECO:0007669"/>
    <property type="project" value="InterPro"/>
</dbReference>
<dbReference type="VEuPathDB" id="FungiDB:PV10_05320"/>
<evidence type="ECO:0000256" key="1">
    <source>
        <dbReference type="ARBA" id="ARBA00001974"/>
    </source>
</evidence>
<gene>
    <name evidence="6" type="ORF">B0A52_04262</name>
</gene>
<comment type="similarity">
    <text evidence="2">Belongs to the FAD-binding monooxygenase family.</text>
</comment>
<keyword evidence="5" id="KW-0560">Oxidoreductase</keyword>
<evidence type="ECO:0000256" key="3">
    <source>
        <dbReference type="ARBA" id="ARBA00022630"/>
    </source>
</evidence>
<dbReference type="EMBL" id="NAJM01000015">
    <property type="protein sequence ID" value="RVX71863.1"/>
    <property type="molecule type" value="Genomic_DNA"/>
</dbReference>
<evidence type="ECO:0000313" key="6">
    <source>
        <dbReference type="EMBL" id="RVX71863.1"/>
    </source>
</evidence>
<keyword evidence="3" id="KW-0285">Flavoprotein</keyword>
<accession>A0A438N802</accession>
<keyword evidence="4" id="KW-0274">FAD</keyword>
<dbReference type="InterPro" id="IPR020946">
    <property type="entry name" value="Flavin_mOase-like"/>
</dbReference>
<dbReference type="PANTHER" id="PTHR42877:SF4">
    <property type="entry name" value="FAD_NAD(P)-BINDING DOMAIN-CONTAINING PROTEIN-RELATED"/>
    <property type="match status" value="1"/>
</dbReference>
<dbReference type="GO" id="GO:0050661">
    <property type="term" value="F:NADP binding"/>
    <property type="evidence" value="ECO:0007669"/>
    <property type="project" value="InterPro"/>
</dbReference>
<dbReference type="PANTHER" id="PTHR42877">
    <property type="entry name" value="L-ORNITHINE N(5)-MONOOXYGENASE-RELATED"/>
    <property type="match status" value="1"/>
</dbReference>
<name>A0A438N802_EXOME</name>
<protein>
    <recommendedName>
        <fullName evidence="8">FAD/NAD(P)-binding domain-containing protein</fullName>
    </recommendedName>
</protein>
<dbReference type="Proteomes" id="UP000288859">
    <property type="component" value="Unassembled WGS sequence"/>
</dbReference>
<dbReference type="InterPro" id="IPR036188">
    <property type="entry name" value="FAD/NAD-bd_sf"/>
</dbReference>